<gene>
    <name evidence="1" type="ORF">QJT92_10520</name>
    <name evidence="2" type="ORF">QJU97_00020</name>
    <name evidence="3" type="ORF">SAMN05444853_13110</name>
</gene>
<dbReference type="AlphaFoldDB" id="A0A1H7ZUY3"/>
<evidence type="ECO:0000313" key="1">
    <source>
        <dbReference type="EMBL" id="MDP8086351.1"/>
    </source>
</evidence>
<reference evidence="4" key="2">
    <citation type="submission" date="2016-10" db="EMBL/GenBank/DDBJ databases">
        <authorList>
            <person name="Varghese N."/>
            <person name="Submissions S."/>
        </authorList>
    </citation>
    <scope>NUCLEOTIDE SEQUENCE [LARGE SCALE GENOMIC DNA]</scope>
    <source>
        <strain evidence="4">DSM 24204</strain>
    </source>
</reference>
<name>A0A1H7ZUY3_9PAST</name>
<dbReference type="EMBL" id="JASAYT010000001">
    <property type="protein sequence ID" value="MDP8173852.1"/>
    <property type="molecule type" value="Genomic_DNA"/>
</dbReference>
<dbReference type="RefSeq" id="WP_090923235.1">
    <property type="nucleotide sequence ID" value="NZ_CP016180.1"/>
</dbReference>
<dbReference type="GeneID" id="83544300"/>
<evidence type="ECO:0000313" key="2">
    <source>
        <dbReference type="EMBL" id="MDP8173852.1"/>
    </source>
</evidence>
<keyword evidence="5" id="KW-1185">Reference proteome</keyword>
<organism evidence="3 4">
    <name type="scientific">Phocoenobacter skyensis</name>
    <dbReference type="NCBI Taxonomy" id="97481"/>
    <lineage>
        <taxon>Bacteria</taxon>
        <taxon>Pseudomonadati</taxon>
        <taxon>Pseudomonadota</taxon>
        <taxon>Gammaproteobacteria</taxon>
        <taxon>Pasteurellales</taxon>
        <taxon>Pasteurellaceae</taxon>
        <taxon>Phocoenobacter</taxon>
    </lineage>
</organism>
<dbReference type="Proteomes" id="UP000198883">
    <property type="component" value="Unassembled WGS sequence"/>
</dbReference>
<sequence length="166" mass="19330">MKNIENSNSWHSIFGWYHTGDFVVNDLHILKTGSLNQQREAFEKIKLEIEHQGGVSYLAPFLVKELIAIITQSNILIKNEIEQFLNELNKIIIENIAFFENHLIDKNKNGYDFLDLLNVCHKYSDDEGEDSLWETEDMEGLLMANVITKNLIDTYQRNHSIFGKNK</sequence>
<reference evidence="2" key="4">
    <citation type="journal article" date="2023" name="Front. Microbiol.">
        <title>Phylogeography and host specificity of Pasteurellaceae pathogenic to sea-farmed fish in the north-east Atlantic.</title>
        <authorList>
            <person name="Gulla S."/>
            <person name="Colquhoun D.J."/>
            <person name="Olsen A.B."/>
            <person name="Spilsberg B."/>
            <person name="Lagesen K."/>
            <person name="Aakesson C.P."/>
            <person name="Strom S."/>
            <person name="Manji F."/>
            <person name="Birkbeck T.H."/>
            <person name="Nilsen H.K."/>
        </authorList>
    </citation>
    <scope>NUCLEOTIDE SEQUENCE</scope>
    <source>
        <strain evidence="2">98B1</strain>
    </source>
</reference>
<reference evidence="1 5" key="3">
    <citation type="journal article" date="2023" name="Front. Microbiol.">
        <title>Phylogeography and host specificity of Pasteurellaceae pathogenic to sea-farmed fish in the north-east Atlantic.</title>
        <authorList>
            <person name="Gulla S."/>
            <person name="Colquhoun D.J."/>
            <person name="Olsen A.B."/>
            <person name="Spilsberg B."/>
            <person name="Lagesen K."/>
            <person name="Aakesson C.P."/>
            <person name="Strom S."/>
            <person name="Manji F."/>
            <person name="Birkbeck T.H."/>
            <person name="Nilsen H.K."/>
        </authorList>
    </citation>
    <scope>NUCLEOTIDE SEQUENCE [LARGE SCALE GENOMIC DNA]</scope>
    <source>
        <strain evidence="1 5">VIO11850</strain>
    </source>
</reference>
<evidence type="ECO:0000313" key="5">
    <source>
        <dbReference type="Proteomes" id="UP001224812"/>
    </source>
</evidence>
<reference evidence="3" key="1">
    <citation type="submission" date="2016-10" db="EMBL/GenBank/DDBJ databases">
        <authorList>
            <person name="de Groot N.N."/>
        </authorList>
    </citation>
    <scope>NUCLEOTIDE SEQUENCE [LARGE SCALE GENOMIC DNA]</scope>
    <source>
        <strain evidence="3">DSM 24204</strain>
    </source>
</reference>
<evidence type="ECO:0000313" key="4">
    <source>
        <dbReference type="Proteomes" id="UP000198883"/>
    </source>
</evidence>
<protein>
    <submittedName>
        <fullName evidence="3">Uncharacterized protein</fullName>
    </submittedName>
</protein>
<dbReference type="EMBL" id="FOBN01000031">
    <property type="protein sequence ID" value="SEM62432.1"/>
    <property type="molecule type" value="Genomic_DNA"/>
</dbReference>
<dbReference type="Proteomes" id="UP001231736">
    <property type="component" value="Unassembled WGS sequence"/>
</dbReference>
<accession>A0A1H7ZUY3</accession>
<proteinExistence type="predicted"/>
<dbReference type="Proteomes" id="UP001224812">
    <property type="component" value="Unassembled WGS sequence"/>
</dbReference>
<evidence type="ECO:0000313" key="3">
    <source>
        <dbReference type="EMBL" id="SEM62432.1"/>
    </source>
</evidence>
<dbReference type="STRING" id="97481.SAMN05444853_13110"/>
<dbReference type="EMBL" id="JASAVS010000032">
    <property type="protein sequence ID" value="MDP8086351.1"/>
    <property type="molecule type" value="Genomic_DNA"/>
</dbReference>